<dbReference type="InterPro" id="IPR035300">
    <property type="entry name" value="L1_dsRBD"/>
</dbReference>
<feature type="domain" description="L1 transposable element RRM" evidence="2">
    <location>
        <begin position="43"/>
        <end position="137"/>
    </location>
</feature>
<evidence type="ECO:0008006" key="6">
    <source>
        <dbReference type="Google" id="ProtNLM"/>
    </source>
</evidence>
<dbReference type="GO" id="GO:1990904">
    <property type="term" value="C:ribonucleoprotein complex"/>
    <property type="evidence" value="ECO:0000318"/>
    <property type="project" value="GO_Central"/>
</dbReference>
<dbReference type="Ensembl" id="ENSECAT00000128462.1">
    <property type="protein sequence ID" value="ENSECAP00000072781.1"/>
    <property type="gene ID" value="ENSECAG00000053946.1"/>
</dbReference>
<comment type="similarity">
    <text evidence="1">Belongs to the transposase 22 family.</text>
</comment>
<keyword evidence="5" id="KW-1185">Reference proteome</keyword>
<evidence type="ECO:0000259" key="3">
    <source>
        <dbReference type="Pfam" id="PF17490"/>
    </source>
</evidence>
<dbReference type="GeneTree" id="ENSGT01050000244818"/>
<organism evidence="4 5">
    <name type="scientific">Equus caballus</name>
    <name type="common">Horse</name>
    <dbReference type="NCBI Taxonomy" id="9796"/>
    <lineage>
        <taxon>Eukaryota</taxon>
        <taxon>Metazoa</taxon>
        <taxon>Chordata</taxon>
        <taxon>Craniata</taxon>
        <taxon>Vertebrata</taxon>
        <taxon>Euteleostomi</taxon>
        <taxon>Mammalia</taxon>
        <taxon>Eutheria</taxon>
        <taxon>Laurasiatheria</taxon>
        <taxon>Perissodactyla</taxon>
        <taxon>Equidae</taxon>
        <taxon>Equus</taxon>
    </lineage>
</organism>
<evidence type="ECO:0000313" key="4">
    <source>
        <dbReference type="Ensembl" id="ENSECAP00000072781.1"/>
    </source>
</evidence>
<reference evidence="4" key="2">
    <citation type="submission" date="2025-08" db="UniProtKB">
        <authorList>
            <consortium name="Ensembl"/>
        </authorList>
    </citation>
    <scope>IDENTIFICATION</scope>
    <source>
        <strain evidence="4">Thoroughbred</strain>
    </source>
</reference>
<dbReference type="AlphaFoldDB" id="A0A9L0SF19"/>
<dbReference type="Proteomes" id="UP000002281">
    <property type="component" value="Chromosome 3"/>
</dbReference>
<sequence length="176" mass="20622">MEERISLLEDKNVKILQVEEETELRFFQNEGILQEISDSIRKSNIRIIGIPEGEGREKEAESLFKEIIAENFPNMGMVSDLQINEVNRMCNFINVKRPSPRHIIVKMAKVWDKQRILGAARYKKINYRGSPVRLSADFSAETSQARREWNNIFKILKDKNFQPRILLSSKTFPQIR</sequence>
<dbReference type="Pfam" id="PF17490">
    <property type="entry name" value="Tnp_22_dsRBD"/>
    <property type="match status" value="1"/>
</dbReference>
<dbReference type="Pfam" id="PF02994">
    <property type="entry name" value="Transposase_22"/>
    <property type="match status" value="1"/>
</dbReference>
<evidence type="ECO:0000313" key="5">
    <source>
        <dbReference type="Proteomes" id="UP000002281"/>
    </source>
</evidence>
<dbReference type="GO" id="GO:0003727">
    <property type="term" value="F:single-stranded RNA binding"/>
    <property type="evidence" value="ECO:0000318"/>
    <property type="project" value="GO_Central"/>
</dbReference>
<dbReference type="PANTHER" id="PTHR11505">
    <property type="entry name" value="L1 TRANSPOSABLE ELEMENT-RELATED"/>
    <property type="match status" value="1"/>
</dbReference>
<dbReference type="Gene3D" id="1.20.5.390">
    <property type="entry name" value="L1 transposable element, trimerization domain"/>
    <property type="match status" value="1"/>
</dbReference>
<dbReference type="Gene3D" id="3.30.250.20">
    <property type="entry name" value="L1 transposable element, C-terminal domain"/>
    <property type="match status" value="1"/>
</dbReference>
<dbReference type="InterPro" id="IPR042566">
    <property type="entry name" value="L1_C"/>
</dbReference>
<dbReference type="FunFam" id="3.30.70.1820:FF:000002">
    <property type="entry name" value="LINE-1 retrotransposable element ORF1 protein"/>
    <property type="match status" value="1"/>
</dbReference>
<dbReference type="Gene3D" id="3.30.70.1820">
    <property type="entry name" value="L1 transposable element, RRM domain"/>
    <property type="match status" value="1"/>
</dbReference>
<proteinExistence type="inferred from homology"/>
<dbReference type="GO" id="GO:0032197">
    <property type="term" value="P:retrotransposition"/>
    <property type="evidence" value="ECO:0000318"/>
    <property type="project" value="GO_Central"/>
</dbReference>
<accession>A0A9L0SF19</accession>
<evidence type="ECO:0000256" key="1">
    <source>
        <dbReference type="ARBA" id="ARBA00061640"/>
    </source>
</evidence>
<reference evidence="4" key="3">
    <citation type="submission" date="2025-09" db="UniProtKB">
        <authorList>
            <consortium name="Ensembl"/>
        </authorList>
    </citation>
    <scope>IDENTIFICATION</scope>
    <source>
        <strain evidence="4">Thoroughbred</strain>
    </source>
</reference>
<dbReference type="InterPro" id="IPR004244">
    <property type="entry name" value="Transposase_22"/>
</dbReference>
<evidence type="ECO:0000259" key="2">
    <source>
        <dbReference type="Pfam" id="PF02994"/>
    </source>
</evidence>
<reference evidence="4 5" key="1">
    <citation type="journal article" date="2009" name="Science">
        <title>Genome sequence, comparative analysis, and population genetics of the domestic horse.</title>
        <authorList>
            <consortium name="Broad Institute Genome Sequencing Platform"/>
            <consortium name="Broad Institute Whole Genome Assembly Team"/>
            <person name="Wade C.M."/>
            <person name="Giulotto E."/>
            <person name="Sigurdsson S."/>
            <person name="Zoli M."/>
            <person name="Gnerre S."/>
            <person name="Imsland F."/>
            <person name="Lear T.L."/>
            <person name="Adelson D.L."/>
            <person name="Bailey E."/>
            <person name="Bellone R.R."/>
            <person name="Bloecker H."/>
            <person name="Distl O."/>
            <person name="Edgar R.C."/>
            <person name="Garber M."/>
            <person name="Leeb T."/>
            <person name="Mauceli E."/>
            <person name="MacLeod J.N."/>
            <person name="Penedo M.C.T."/>
            <person name="Raison J.M."/>
            <person name="Sharpe T."/>
            <person name="Vogel J."/>
            <person name="Andersson L."/>
            <person name="Antczak D.F."/>
            <person name="Biagi T."/>
            <person name="Binns M.M."/>
            <person name="Chowdhary B.P."/>
            <person name="Coleman S.J."/>
            <person name="Della Valle G."/>
            <person name="Fryc S."/>
            <person name="Guerin G."/>
            <person name="Hasegawa T."/>
            <person name="Hill E.W."/>
            <person name="Jurka J."/>
            <person name="Kiialainen A."/>
            <person name="Lindgren G."/>
            <person name="Liu J."/>
            <person name="Magnani E."/>
            <person name="Mickelson J.R."/>
            <person name="Murray J."/>
            <person name="Nergadze S.G."/>
            <person name="Onofrio R."/>
            <person name="Pedroni S."/>
            <person name="Piras M.F."/>
            <person name="Raudsepp T."/>
            <person name="Rocchi M."/>
            <person name="Roeed K.H."/>
            <person name="Ryder O.A."/>
            <person name="Searle S."/>
            <person name="Skow L."/>
            <person name="Swinburne J.E."/>
            <person name="Syvaenen A.C."/>
            <person name="Tozaki T."/>
            <person name="Valberg S.J."/>
            <person name="Vaudin M."/>
            <person name="White J.R."/>
            <person name="Zody M.C."/>
            <person name="Lander E.S."/>
            <person name="Lindblad-Toh K."/>
        </authorList>
    </citation>
    <scope>NUCLEOTIDE SEQUENCE [LARGE SCALE GENOMIC DNA]</scope>
    <source>
        <strain evidence="4 5">Thoroughbred</strain>
    </source>
</reference>
<feature type="domain" description="L1 transposable element dsRBD-like" evidence="3">
    <location>
        <begin position="140"/>
        <end position="169"/>
    </location>
</feature>
<name>A0A9L0SF19_HORSE</name>
<dbReference type="InterPro" id="IPR043636">
    <property type="entry name" value="L1_RRM_dom"/>
</dbReference>
<protein>
    <recommendedName>
        <fullName evidence="6">L1 transposable element RRM domain-containing protein</fullName>
    </recommendedName>
</protein>